<dbReference type="GO" id="GO:0000271">
    <property type="term" value="P:polysaccharide biosynthetic process"/>
    <property type="evidence" value="ECO:0007669"/>
    <property type="project" value="TreeGrafter"/>
</dbReference>
<dbReference type="PIRSF" id="PIRSF000390">
    <property type="entry name" value="PLP_StrS"/>
    <property type="match status" value="1"/>
</dbReference>
<name>A0A0M2PTZ0_PROHO</name>
<dbReference type="RefSeq" id="WP_017712034.1">
    <property type="nucleotide sequence ID" value="NZ_KB235936.1"/>
</dbReference>
<dbReference type="InterPro" id="IPR015424">
    <property type="entry name" value="PyrdxlP-dep_Trfase"/>
</dbReference>
<comment type="caution">
    <text evidence="6">The sequence shown here is derived from an EMBL/GenBank/DDBJ whole genome shotgun (WGS) entry which is preliminary data.</text>
</comment>
<proteinExistence type="inferred from homology"/>
<dbReference type="GO" id="GO:0008483">
    <property type="term" value="F:transaminase activity"/>
    <property type="evidence" value="ECO:0007669"/>
    <property type="project" value="TreeGrafter"/>
</dbReference>
<dbReference type="Gene3D" id="3.40.640.10">
    <property type="entry name" value="Type I PLP-dependent aspartate aminotransferase-like (Major domain)"/>
    <property type="match status" value="1"/>
</dbReference>
<dbReference type="GO" id="GO:0030170">
    <property type="term" value="F:pyridoxal phosphate binding"/>
    <property type="evidence" value="ECO:0007669"/>
    <property type="project" value="TreeGrafter"/>
</dbReference>
<evidence type="ECO:0000256" key="3">
    <source>
        <dbReference type="PIRSR" id="PIRSR000390-1"/>
    </source>
</evidence>
<comment type="similarity">
    <text evidence="2 5">Belongs to the DegT/DnrJ/EryC1 family.</text>
</comment>
<evidence type="ECO:0000256" key="4">
    <source>
        <dbReference type="PIRSR" id="PIRSR000390-2"/>
    </source>
</evidence>
<dbReference type="Proteomes" id="UP000034681">
    <property type="component" value="Unassembled WGS sequence"/>
</dbReference>
<dbReference type="STRING" id="317619.GCA_000332315_01498"/>
<reference evidence="6" key="1">
    <citation type="submission" date="2012-04" db="EMBL/GenBank/DDBJ databases">
        <authorList>
            <person name="Borisov I.G."/>
            <person name="Ivanikova N.V."/>
            <person name="Pinevich A.V."/>
        </authorList>
    </citation>
    <scope>NUCLEOTIDE SEQUENCE [LARGE SCALE GENOMIC DNA]</scope>
    <source>
        <strain evidence="6">CALU 1027</strain>
    </source>
</reference>
<accession>A0A0M2PTZ0</accession>
<dbReference type="SUPFAM" id="SSF53383">
    <property type="entry name" value="PLP-dependent transferases"/>
    <property type="match status" value="1"/>
</dbReference>
<organism evidence="6 7">
    <name type="scientific">Prochlorothrix hollandica PCC 9006 = CALU 1027</name>
    <dbReference type="NCBI Taxonomy" id="317619"/>
    <lineage>
        <taxon>Bacteria</taxon>
        <taxon>Bacillati</taxon>
        <taxon>Cyanobacteriota</taxon>
        <taxon>Cyanophyceae</taxon>
        <taxon>Prochlorotrichales</taxon>
        <taxon>Prochlorotrichaceae</taxon>
        <taxon>Prochlorothrix</taxon>
    </lineage>
</organism>
<keyword evidence="7" id="KW-1185">Reference proteome</keyword>
<dbReference type="PANTHER" id="PTHR30244:SF36">
    <property type="entry name" value="3-OXO-GLUCOSE-6-PHOSPHATE:GLUTAMATE AMINOTRANSFERASE"/>
    <property type="match status" value="1"/>
</dbReference>
<dbReference type="EMBL" id="AJTX02000007">
    <property type="protein sequence ID" value="KKI98597.1"/>
    <property type="molecule type" value="Genomic_DNA"/>
</dbReference>
<evidence type="ECO:0000256" key="1">
    <source>
        <dbReference type="ARBA" id="ARBA00022898"/>
    </source>
</evidence>
<protein>
    <submittedName>
        <fullName evidence="6">Erythromycin biosynthesis sensory transduction protein eryC1</fullName>
    </submittedName>
</protein>
<evidence type="ECO:0000313" key="7">
    <source>
        <dbReference type="Proteomes" id="UP000034681"/>
    </source>
</evidence>
<dbReference type="AlphaFoldDB" id="A0A0M2PTZ0"/>
<keyword evidence="1 4" id="KW-0663">Pyridoxal phosphate</keyword>
<dbReference type="InterPro" id="IPR000653">
    <property type="entry name" value="DegT/StrS_aminotransferase"/>
</dbReference>
<evidence type="ECO:0000313" key="6">
    <source>
        <dbReference type="EMBL" id="KKI98597.1"/>
    </source>
</evidence>
<feature type="modified residue" description="N6-(pyridoxal phosphate)lysine" evidence="4">
    <location>
        <position position="188"/>
    </location>
</feature>
<dbReference type="CDD" id="cd00616">
    <property type="entry name" value="AHBA_syn"/>
    <property type="match status" value="1"/>
</dbReference>
<dbReference type="Pfam" id="PF01041">
    <property type="entry name" value="DegT_DnrJ_EryC1"/>
    <property type="match status" value="1"/>
</dbReference>
<gene>
    <name evidence="6" type="ORF">PROH_17045</name>
</gene>
<evidence type="ECO:0000256" key="2">
    <source>
        <dbReference type="ARBA" id="ARBA00037999"/>
    </source>
</evidence>
<dbReference type="Gene3D" id="3.90.1150.10">
    <property type="entry name" value="Aspartate Aminotransferase, domain 1"/>
    <property type="match status" value="1"/>
</dbReference>
<dbReference type="InterPro" id="IPR015421">
    <property type="entry name" value="PyrdxlP-dep_Trfase_major"/>
</dbReference>
<evidence type="ECO:0000256" key="5">
    <source>
        <dbReference type="RuleBase" id="RU004508"/>
    </source>
</evidence>
<dbReference type="PANTHER" id="PTHR30244">
    <property type="entry name" value="TRANSAMINASE"/>
    <property type="match status" value="1"/>
</dbReference>
<dbReference type="eggNOG" id="COG0399">
    <property type="taxonomic scope" value="Bacteria"/>
</dbReference>
<feature type="active site" description="Proton acceptor" evidence="3">
    <location>
        <position position="188"/>
    </location>
</feature>
<dbReference type="InterPro" id="IPR015422">
    <property type="entry name" value="PyrdxlP-dep_Trfase_small"/>
</dbReference>
<sequence>MHPPIPFVDLSPQHAPLTAELHEALHQVLHQGDFILGAAVQEFEQAFAHYCGVTLGRGVACGTDAIALGLRACGLQPGDEVLVPVNTFVATVLAIQQAGGKPVFVDCDRATGLMDCDQAATRMGDRTRALVPVHLYGQMVSPQALQTLTQGREVILLEDAAQAHGADREGKRAGSLGQAAAFSFYPSKNLGAAGNGGMVVTDVAAIAQGVSTLRNYGAPEKYFHTEQGVNSRLDSLQGAVLLVKLAHLDRWNRERRRLAQIYDRLLNPLASQGLQPLRNDSGAGHVYHLYVICLNHPHLTRDQIQAALAAQGIQTGIHYPLPCHLQLAFQTLGYGRGDFPQAEYLSDRILSLPLYPGLADADVERVARSLAQLWP</sequence>
<dbReference type="OrthoDB" id="9810913at2"/>